<feature type="transmembrane region" description="Helical" evidence="12">
    <location>
        <begin position="209"/>
        <end position="226"/>
    </location>
</feature>
<evidence type="ECO:0000256" key="6">
    <source>
        <dbReference type="ARBA" id="ARBA00022723"/>
    </source>
</evidence>
<reference evidence="14 15" key="1">
    <citation type="journal article" date="2014" name="BMC Genomics">
        <title>Genome sequencing of four Aureobasidium pullulans varieties: biotechnological potential, stress tolerance, and description of new species.</title>
        <authorList>
            <person name="Gostin Ar C."/>
            <person name="Ohm R.A."/>
            <person name="Kogej T."/>
            <person name="Sonjak S."/>
            <person name="Turk M."/>
            <person name="Zajc J."/>
            <person name="Zalar P."/>
            <person name="Grube M."/>
            <person name="Sun H."/>
            <person name="Han J."/>
            <person name="Sharma A."/>
            <person name="Chiniquy J."/>
            <person name="Ngan C.Y."/>
            <person name="Lipzen A."/>
            <person name="Barry K."/>
            <person name="Grigoriev I.V."/>
            <person name="Gunde-Cimerman N."/>
        </authorList>
    </citation>
    <scope>NUCLEOTIDE SEQUENCE [LARGE SCALE GENOMIC DNA]</scope>
    <source>
        <strain evidence="14 15">CBS 147.97</strain>
    </source>
</reference>
<protein>
    <recommendedName>
        <fullName evidence="13">Cytochrome b561 domain-containing protein</fullName>
    </recommendedName>
</protein>
<evidence type="ECO:0000256" key="2">
    <source>
        <dbReference type="ARBA" id="ARBA00004141"/>
    </source>
</evidence>
<dbReference type="InterPro" id="IPR006593">
    <property type="entry name" value="Cyt_b561/ferric_Rdtase_TM"/>
</dbReference>
<name>A0A074WNW1_9PEZI</name>
<dbReference type="PANTHER" id="PTHR15422:SF45">
    <property type="entry name" value="CYTOCHROME B561 DOMAIN-CONTAINING PROTEIN"/>
    <property type="match status" value="1"/>
</dbReference>
<evidence type="ECO:0000256" key="1">
    <source>
        <dbReference type="ARBA" id="ARBA00001970"/>
    </source>
</evidence>
<evidence type="ECO:0000256" key="8">
    <source>
        <dbReference type="ARBA" id="ARBA00022989"/>
    </source>
</evidence>
<feature type="transmembrane region" description="Helical" evidence="12">
    <location>
        <begin position="134"/>
        <end position="157"/>
    </location>
</feature>
<dbReference type="OrthoDB" id="432881at2759"/>
<dbReference type="HOGENOM" id="CLU_090067_1_0_1"/>
<evidence type="ECO:0000313" key="15">
    <source>
        <dbReference type="Proteomes" id="UP000027730"/>
    </source>
</evidence>
<organism evidence="14 15">
    <name type="scientific">Aureobasidium namibiae CBS 147.97</name>
    <dbReference type="NCBI Taxonomy" id="1043004"/>
    <lineage>
        <taxon>Eukaryota</taxon>
        <taxon>Fungi</taxon>
        <taxon>Dikarya</taxon>
        <taxon>Ascomycota</taxon>
        <taxon>Pezizomycotina</taxon>
        <taxon>Dothideomycetes</taxon>
        <taxon>Dothideomycetidae</taxon>
        <taxon>Dothideales</taxon>
        <taxon>Saccotheciaceae</taxon>
        <taxon>Aureobasidium</taxon>
    </lineage>
</organism>
<comment type="subcellular location">
    <subcellularLocation>
        <location evidence="2">Membrane</location>
        <topology evidence="2">Multi-pass membrane protein</topology>
    </subcellularLocation>
</comment>
<dbReference type="CDD" id="cd08761">
    <property type="entry name" value="Cyt_b561_CYB561D2_like"/>
    <property type="match status" value="1"/>
</dbReference>
<accession>A0A074WNW1</accession>
<dbReference type="GeneID" id="25410590"/>
<keyword evidence="10 12" id="KW-0472">Membrane</keyword>
<evidence type="ECO:0000256" key="4">
    <source>
        <dbReference type="ARBA" id="ARBA00022617"/>
    </source>
</evidence>
<dbReference type="RefSeq" id="XP_013427574.1">
    <property type="nucleotide sequence ID" value="XM_013572120.1"/>
</dbReference>
<feature type="transmembrane region" description="Helical" evidence="12">
    <location>
        <begin position="36"/>
        <end position="59"/>
    </location>
</feature>
<dbReference type="GO" id="GO:0140575">
    <property type="term" value="F:transmembrane monodehydroascorbate reductase activity"/>
    <property type="evidence" value="ECO:0007669"/>
    <property type="project" value="InterPro"/>
</dbReference>
<dbReference type="SMART" id="SM00665">
    <property type="entry name" value="B561"/>
    <property type="match status" value="1"/>
</dbReference>
<evidence type="ECO:0000256" key="11">
    <source>
        <dbReference type="SAM" id="MobiDB-lite"/>
    </source>
</evidence>
<sequence length="240" mass="26059">MSEQETQRPGMGEQEPLLGRPGDASQQDGLPLYHNLIIGTGAVAQAGSWILVAIVWGAVFSNPVILFSAHPLLNSAAILLFTQGVLILQPTHTPKQKKHGTWAHAGLNDLALSCGIAGLVVIEYNKIAHNGTHFVSPHAILGLITYILILIQGLVGFTQYFVPQIYGGEENAKKLYKYHRVSGYFIFLMLLATVAAATQTDYNKKVLEIKLWAVLVAAAITLIGVLPRVKLQKFGWLAGQ</sequence>
<dbReference type="Pfam" id="PF03188">
    <property type="entry name" value="Cytochrom_B561"/>
    <property type="match status" value="1"/>
</dbReference>
<evidence type="ECO:0000256" key="9">
    <source>
        <dbReference type="ARBA" id="ARBA00023004"/>
    </source>
</evidence>
<dbReference type="EMBL" id="KL584709">
    <property type="protein sequence ID" value="KEQ73279.1"/>
    <property type="molecule type" value="Genomic_DNA"/>
</dbReference>
<gene>
    <name evidence="14" type="ORF">M436DRAFT_46799</name>
</gene>
<keyword evidence="4" id="KW-0349">Heme</keyword>
<evidence type="ECO:0000256" key="12">
    <source>
        <dbReference type="SAM" id="Phobius"/>
    </source>
</evidence>
<keyword evidence="7" id="KW-0249">Electron transport</keyword>
<dbReference type="Gene3D" id="1.20.120.1770">
    <property type="match status" value="1"/>
</dbReference>
<evidence type="ECO:0000313" key="14">
    <source>
        <dbReference type="EMBL" id="KEQ73279.1"/>
    </source>
</evidence>
<feature type="region of interest" description="Disordered" evidence="11">
    <location>
        <begin position="1"/>
        <end position="23"/>
    </location>
</feature>
<feature type="transmembrane region" description="Helical" evidence="12">
    <location>
        <begin position="65"/>
        <end position="88"/>
    </location>
</feature>
<dbReference type="AlphaFoldDB" id="A0A074WNW1"/>
<evidence type="ECO:0000259" key="13">
    <source>
        <dbReference type="PROSITE" id="PS50939"/>
    </source>
</evidence>
<evidence type="ECO:0000256" key="7">
    <source>
        <dbReference type="ARBA" id="ARBA00022982"/>
    </source>
</evidence>
<keyword evidence="5 12" id="KW-0812">Transmembrane</keyword>
<keyword evidence="15" id="KW-1185">Reference proteome</keyword>
<dbReference type="InterPro" id="IPR045150">
    <property type="entry name" value="CYB561D1/2"/>
</dbReference>
<dbReference type="PANTHER" id="PTHR15422">
    <property type="entry name" value="OS05G0565100 PROTEIN"/>
    <property type="match status" value="1"/>
</dbReference>
<evidence type="ECO:0000256" key="10">
    <source>
        <dbReference type="ARBA" id="ARBA00023136"/>
    </source>
</evidence>
<keyword evidence="6" id="KW-0479">Metal-binding</keyword>
<feature type="transmembrane region" description="Helical" evidence="12">
    <location>
        <begin position="178"/>
        <end position="197"/>
    </location>
</feature>
<comment type="cofactor">
    <cofactor evidence="1">
        <name>heme b</name>
        <dbReference type="ChEBI" id="CHEBI:60344"/>
    </cofactor>
</comment>
<keyword evidence="9" id="KW-0408">Iron</keyword>
<evidence type="ECO:0000256" key="3">
    <source>
        <dbReference type="ARBA" id="ARBA00022448"/>
    </source>
</evidence>
<feature type="domain" description="Cytochrome b561" evidence="13">
    <location>
        <begin position="34"/>
        <end position="232"/>
    </location>
</feature>
<dbReference type="GO" id="GO:0046872">
    <property type="term" value="F:metal ion binding"/>
    <property type="evidence" value="ECO:0007669"/>
    <property type="project" value="UniProtKB-KW"/>
</dbReference>
<evidence type="ECO:0000256" key="5">
    <source>
        <dbReference type="ARBA" id="ARBA00022692"/>
    </source>
</evidence>
<proteinExistence type="predicted"/>
<dbReference type="Proteomes" id="UP000027730">
    <property type="component" value="Unassembled WGS sequence"/>
</dbReference>
<keyword evidence="8 12" id="KW-1133">Transmembrane helix</keyword>
<dbReference type="PROSITE" id="PS50939">
    <property type="entry name" value="CYTOCHROME_B561"/>
    <property type="match status" value="1"/>
</dbReference>
<dbReference type="GO" id="GO:0016020">
    <property type="term" value="C:membrane"/>
    <property type="evidence" value="ECO:0007669"/>
    <property type="project" value="UniProtKB-SubCell"/>
</dbReference>
<keyword evidence="3" id="KW-0813">Transport</keyword>
<feature type="transmembrane region" description="Helical" evidence="12">
    <location>
        <begin position="100"/>
        <end position="122"/>
    </location>
</feature>